<dbReference type="SUPFAM" id="SSF51366">
    <property type="entry name" value="Ribulose-phoshate binding barrel"/>
    <property type="match status" value="1"/>
</dbReference>
<proteinExistence type="inferred from homology"/>
<dbReference type="PANTHER" id="PTHR43375">
    <property type="entry name" value="OROTIDINE 5'-PHOSPHATE DECARBOXYLASE"/>
    <property type="match status" value="1"/>
</dbReference>
<dbReference type="SMART" id="SM00934">
    <property type="entry name" value="OMPdecase"/>
    <property type="match status" value="1"/>
</dbReference>
<evidence type="ECO:0000313" key="10">
    <source>
        <dbReference type="Proteomes" id="UP000177039"/>
    </source>
</evidence>
<dbReference type="PANTHER" id="PTHR43375:SF1">
    <property type="entry name" value="OROTIDINE 5'-PHOSPHATE DECARBOXYLASE"/>
    <property type="match status" value="1"/>
</dbReference>
<name>A0A1F5H486_9BACT</name>
<keyword evidence="3" id="KW-0210">Decarboxylase</keyword>
<organism evidence="9 10">
    <name type="scientific">Candidatus Curtissbacteria bacterium RIFCSPLOWO2_01_FULL_42_50</name>
    <dbReference type="NCBI Taxonomy" id="1797730"/>
    <lineage>
        <taxon>Bacteria</taxon>
        <taxon>Candidatus Curtissiibacteriota</taxon>
    </lineage>
</organism>
<dbReference type="CDD" id="cd04725">
    <property type="entry name" value="OMP_decarboxylase_like"/>
    <property type="match status" value="1"/>
</dbReference>
<dbReference type="UniPathway" id="UPA00070">
    <property type="reaction ID" value="UER00120"/>
</dbReference>
<dbReference type="GO" id="GO:0004590">
    <property type="term" value="F:orotidine-5'-phosphate decarboxylase activity"/>
    <property type="evidence" value="ECO:0007669"/>
    <property type="project" value="UniProtKB-UniRule"/>
</dbReference>
<protein>
    <recommendedName>
        <fullName evidence="7">Orotidine-5'-phosphate decarboxylase</fullName>
        <ecNumber evidence="7">4.1.1.23</ecNumber>
    </recommendedName>
</protein>
<dbReference type="GO" id="GO:0044205">
    <property type="term" value="P:'de novo' UMP biosynthetic process"/>
    <property type="evidence" value="ECO:0007669"/>
    <property type="project" value="UniProtKB-UniPathway"/>
</dbReference>
<gene>
    <name evidence="9" type="ORF">A3B54_01365</name>
</gene>
<keyword evidence="4" id="KW-0665">Pyrimidine biosynthesis</keyword>
<evidence type="ECO:0000313" key="9">
    <source>
        <dbReference type="EMBL" id="OGD98976.1"/>
    </source>
</evidence>
<comment type="similarity">
    <text evidence="2">Belongs to the OMP decarboxylase family. Type 2 subfamily.</text>
</comment>
<dbReference type="Proteomes" id="UP000177039">
    <property type="component" value="Unassembled WGS sequence"/>
</dbReference>
<dbReference type="InterPro" id="IPR011060">
    <property type="entry name" value="RibuloseP-bd_barrel"/>
</dbReference>
<evidence type="ECO:0000256" key="7">
    <source>
        <dbReference type="NCBIfam" id="TIGR02127"/>
    </source>
</evidence>
<dbReference type="AlphaFoldDB" id="A0A1F5H486"/>
<feature type="domain" description="Orotidine 5'-phosphate decarboxylase" evidence="8">
    <location>
        <begin position="17"/>
        <end position="251"/>
    </location>
</feature>
<dbReference type="Gene3D" id="3.20.20.70">
    <property type="entry name" value="Aldolase class I"/>
    <property type="match status" value="1"/>
</dbReference>
<dbReference type="InterPro" id="IPR011995">
    <property type="entry name" value="OMPdecase_type-2"/>
</dbReference>
<accession>A0A1F5H486</accession>
<comment type="caution">
    <text evidence="9">The sequence shown here is derived from an EMBL/GenBank/DDBJ whole genome shotgun (WGS) entry which is preliminary data.</text>
</comment>
<sequence length="259" mass="29191">MNFLDKLDAAQLKNNSLVCVGLDPDPAKLPKKLSIFQFNKLIIDQTADLVCCYKPQIAFYAASGIQGLADLQKTIIYIKDKYQIPVILDAKRGDIGNTSQMYAKEVFDVFDADAVTVNPYCGFDSMLPFLERKERGVIVICRTSNHGAIDFQDLRVNREPLYLKVGRKILTWSKKYPNIMLEIGSTWPKEIYILRKIAPKIVFLIAGIGAQGGDLKLTLKNGLRDDKKGLIISASRSIIYAQDPRNSAQALRDEINRYR</sequence>
<dbReference type="EMBL" id="MFBT01000027">
    <property type="protein sequence ID" value="OGD98976.1"/>
    <property type="molecule type" value="Genomic_DNA"/>
</dbReference>
<evidence type="ECO:0000256" key="4">
    <source>
        <dbReference type="ARBA" id="ARBA00022975"/>
    </source>
</evidence>
<comment type="pathway">
    <text evidence="1">Pyrimidine metabolism; UMP biosynthesis via de novo pathway; UMP from orotate: step 2/2.</text>
</comment>
<dbReference type="InterPro" id="IPR001754">
    <property type="entry name" value="OMPdeCOase_dom"/>
</dbReference>
<comment type="catalytic activity">
    <reaction evidence="6">
        <text>orotidine 5'-phosphate + H(+) = UMP + CO2</text>
        <dbReference type="Rhea" id="RHEA:11596"/>
        <dbReference type="ChEBI" id="CHEBI:15378"/>
        <dbReference type="ChEBI" id="CHEBI:16526"/>
        <dbReference type="ChEBI" id="CHEBI:57538"/>
        <dbReference type="ChEBI" id="CHEBI:57865"/>
        <dbReference type="EC" id="4.1.1.23"/>
    </reaction>
</comment>
<evidence type="ECO:0000256" key="5">
    <source>
        <dbReference type="ARBA" id="ARBA00023239"/>
    </source>
</evidence>
<dbReference type="EC" id="4.1.1.23" evidence="7"/>
<dbReference type="NCBIfam" id="TIGR02127">
    <property type="entry name" value="pyrF_sub2"/>
    <property type="match status" value="1"/>
</dbReference>
<evidence type="ECO:0000256" key="2">
    <source>
        <dbReference type="ARBA" id="ARBA00008847"/>
    </source>
</evidence>
<evidence type="ECO:0000256" key="6">
    <source>
        <dbReference type="ARBA" id="ARBA00049157"/>
    </source>
</evidence>
<evidence type="ECO:0000256" key="1">
    <source>
        <dbReference type="ARBA" id="ARBA00004861"/>
    </source>
</evidence>
<reference evidence="9 10" key="1">
    <citation type="journal article" date="2016" name="Nat. Commun.">
        <title>Thousands of microbial genomes shed light on interconnected biogeochemical processes in an aquifer system.</title>
        <authorList>
            <person name="Anantharaman K."/>
            <person name="Brown C.T."/>
            <person name="Hug L.A."/>
            <person name="Sharon I."/>
            <person name="Castelle C.J."/>
            <person name="Probst A.J."/>
            <person name="Thomas B.C."/>
            <person name="Singh A."/>
            <person name="Wilkins M.J."/>
            <person name="Karaoz U."/>
            <person name="Brodie E.L."/>
            <person name="Williams K.H."/>
            <person name="Hubbard S.S."/>
            <person name="Banfield J.F."/>
        </authorList>
    </citation>
    <scope>NUCLEOTIDE SEQUENCE [LARGE SCALE GENOMIC DNA]</scope>
</reference>
<dbReference type="InterPro" id="IPR013785">
    <property type="entry name" value="Aldolase_TIM"/>
</dbReference>
<dbReference type="GO" id="GO:0006207">
    <property type="term" value="P:'de novo' pyrimidine nucleobase biosynthetic process"/>
    <property type="evidence" value="ECO:0007669"/>
    <property type="project" value="InterPro"/>
</dbReference>
<evidence type="ECO:0000256" key="3">
    <source>
        <dbReference type="ARBA" id="ARBA00022793"/>
    </source>
</evidence>
<evidence type="ECO:0000259" key="8">
    <source>
        <dbReference type="SMART" id="SM00934"/>
    </source>
</evidence>
<dbReference type="Pfam" id="PF00215">
    <property type="entry name" value="OMPdecase"/>
    <property type="match status" value="1"/>
</dbReference>
<keyword evidence="5" id="KW-0456">Lyase</keyword>